<dbReference type="Gene3D" id="3.40.430.10">
    <property type="entry name" value="Dihydrofolate Reductase, subunit A"/>
    <property type="match status" value="1"/>
</dbReference>
<organism evidence="2 3">
    <name type="scientific">Hymenobacter humi</name>
    <dbReference type="NCBI Taxonomy" id="1411620"/>
    <lineage>
        <taxon>Bacteria</taxon>
        <taxon>Pseudomonadati</taxon>
        <taxon>Bacteroidota</taxon>
        <taxon>Cytophagia</taxon>
        <taxon>Cytophagales</taxon>
        <taxon>Hymenobacteraceae</taxon>
        <taxon>Hymenobacter</taxon>
    </lineage>
</organism>
<protein>
    <submittedName>
        <fullName evidence="2">Dihydrofolate reductase family protein</fullName>
    </submittedName>
</protein>
<evidence type="ECO:0000313" key="2">
    <source>
        <dbReference type="EMBL" id="MFC7666601.1"/>
    </source>
</evidence>
<gene>
    <name evidence="2" type="ORF">ACFQT0_03585</name>
</gene>
<accession>A0ABW2U1A0</accession>
<evidence type="ECO:0000259" key="1">
    <source>
        <dbReference type="Pfam" id="PF01872"/>
    </source>
</evidence>
<name>A0ABW2U1A0_9BACT</name>
<dbReference type="RefSeq" id="WP_380205899.1">
    <property type="nucleotide sequence ID" value="NZ_JBHTEK010000001.1"/>
</dbReference>
<dbReference type="InterPro" id="IPR024072">
    <property type="entry name" value="DHFR-like_dom_sf"/>
</dbReference>
<dbReference type="EMBL" id="JBHTEK010000001">
    <property type="protein sequence ID" value="MFC7666601.1"/>
    <property type="molecule type" value="Genomic_DNA"/>
</dbReference>
<evidence type="ECO:0000313" key="3">
    <source>
        <dbReference type="Proteomes" id="UP001596513"/>
    </source>
</evidence>
<sequence>MRGNPPAGQPPWGPAQDLGADILAGIRHVKATDGPDLIVCGSSMLTSLLLDRGLVDEVVLMVYPVLLGRGKRFFSDAADPRELAFVSSQATPTGVLINTYRHVGALRT</sequence>
<dbReference type="InterPro" id="IPR002734">
    <property type="entry name" value="RibDG_C"/>
</dbReference>
<dbReference type="Proteomes" id="UP001596513">
    <property type="component" value="Unassembled WGS sequence"/>
</dbReference>
<feature type="domain" description="Bacterial bifunctional deaminase-reductase C-terminal" evidence="1">
    <location>
        <begin position="21"/>
        <end position="96"/>
    </location>
</feature>
<reference evidence="3" key="1">
    <citation type="journal article" date="2019" name="Int. J. Syst. Evol. Microbiol.">
        <title>The Global Catalogue of Microorganisms (GCM) 10K type strain sequencing project: providing services to taxonomists for standard genome sequencing and annotation.</title>
        <authorList>
            <consortium name="The Broad Institute Genomics Platform"/>
            <consortium name="The Broad Institute Genome Sequencing Center for Infectious Disease"/>
            <person name="Wu L."/>
            <person name="Ma J."/>
        </authorList>
    </citation>
    <scope>NUCLEOTIDE SEQUENCE [LARGE SCALE GENOMIC DNA]</scope>
    <source>
        <strain evidence="3">JCM 19635</strain>
    </source>
</reference>
<keyword evidence="3" id="KW-1185">Reference proteome</keyword>
<comment type="caution">
    <text evidence="2">The sequence shown here is derived from an EMBL/GenBank/DDBJ whole genome shotgun (WGS) entry which is preliminary data.</text>
</comment>
<dbReference type="Pfam" id="PF01872">
    <property type="entry name" value="RibD_C"/>
    <property type="match status" value="1"/>
</dbReference>
<proteinExistence type="predicted"/>
<dbReference type="SUPFAM" id="SSF53597">
    <property type="entry name" value="Dihydrofolate reductase-like"/>
    <property type="match status" value="1"/>
</dbReference>